<proteinExistence type="predicted"/>
<keyword evidence="3" id="KW-1185">Reference proteome</keyword>
<protein>
    <submittedName>
        <fullName evidence="2">Uncharacterized protein</fullName>
    </submittedName>
</protein>
<dbReference type="AlphaFoldDB" id="A0A366B414"/>
<keyword evidence="1" id="KW-0812">Transmembrane</keyword>
<name>A0A366B414_9FLAO</name>
<dbReference type="EMBL" id="QNUX01000004">
    <property type="protein sequence ID" value="RBN50907.1"/>
    <property type="molecule type" value="Genomic_DNA"/>
</dbReference>
<evidence type="ECO:0000313" key="3">
    <source>
        <dbReference type="Proteomes" id="UP000253676"/>
    </source>
</evidence>
<sequence length="85" mass="10196">MTFDFAQAAIKLDFKSTKTFELLISSRFLNLLHYICIEILTVSECSSYMLGICLYLYIKYVFVFLHNFNINLYNSHFYIFYFTII</sequence>
<evidence type="ECO:0000313" key="2">
    <source>
        <dbReference type="EMBL" id="RBN50907.1"/>
    </source>
</evidence>
<keyword evidence="1" id="KW-0472">Membrane</keyword>
<reference evidence="2 3" key="1">
    <citation type="submission" date="2018-07" db="EMBL/GenBank/DDBJ databases">
        <title>Complete genome sequence of Flavobacterium psychrolimnae LMG 22018.</title>
        <authorList>
            <person name="Kim D.-U."/>
        </authorList>
    </citation>
    <scope>NUCLEOTIDE SEQUENCE [LARGE SCALE GENOMIC DNA]</scope>
    <source>
        <strain evidence="2 3">LMG 22018</strain>
    </source>
</reference>
<comment type="caution">
    <text evidence="2">The sequence shown here is derived from an EMBL/GenBank/DDBJ whole genome shotgun (WGS) entry which is preliminary data.</text>
</comment>
<accession>A0A366B414</accession>
<keyword evidence="1" id="KW-1133">Transmembrane helix</keyword>
<evidence type="ECO:0000256" key="1">
    <source>
        <dbReference type="SAM" id="Phobius"/>
    </source>
</evidence>
<feature type="transmembrane region" description="Helical" evidence="1">
    <location>
        <begin position="31"/>
        <end position="58"/>
    </location>
</feature>
<dbReference type="Proteomes" id="UP000253676">
    <property type="component" value="Unassembled WGS sequence"/>
</dbReference>
<organism evidence="2 3">
    <name type="scientific">Flavobacterium psychrolimnae</name>
    <dbReference type="NCBI Taxonomy" id="249351"/>
    <lineage>
        <taxon>Bacteria</taxon>
        <taxon>Pseudomonadati</taxon>
        <taxon>Bacteroidota</taxon>
        <taxon>Flavobacteriia</taxon>
        <taxon>Flavobacteriales</taxon>
        <taxon>Flavobacteriaceae</taxon>
        <taxon>Flavobacterium</taxon>
    </lineage>
</organism>
<gene>
    <name evidence="2" type="ORF">DR980_06130</name>
</gene>